<dbReference type="EMBL" id="JAMFLX010000065">
    <property type="protein sequence ID" value="MCL6272243.1"/>
    <property type="molecule type" value="Genomic_DNA"/>
</dbReference>
<accession>A0ABT0PLM2</accession>
<reference evidence="1 2" key="1">
    <citation type="submission" date="2022-05" db="EMBL/GenBank/DDBJ databases">
        <authorList>
            <person name="Park J.-S."/>
        </authorList>
    </citation>
    <scope>NUCLEOTIDE SEQUENCE [LARGE SCALE GENOMIC DNA]</scope>
    <source>
        <strain evidence="1 2">2012CJ34-2</strain>
    </source>
</reference>
<name>A0ABT0PLM2_9GAMM</name>
<organism evidence="1 2">
    <name type="scientific">Parendozoicomonas callyspongiae</name>
    <dbReference type="NCBI Taxonomy" id="2942213"/>
    <lineage>
        <taxon>Bacteria</taxon>
        <taxon>Pseudomonadati</taxon>
        <taxon>Pseudomonadota</taxon>
        <taxon>Gammaproteobacteria</taxon>
        <taxon>Oceanospirillales</taxon>
        <taxon>Endozoicomonadaceae</taxon>
        <taxon>Parendozoicomonas</taxon>
    </lineage>
</organism>
<evidence type="ECO:0000313" key="1">
    <source>
        <dbReference type="EMBL" id="MCL6272243.1"/>
    </source>
</evidence>
<evidence type="ECO:0000313" key="2">
    <source>
        <dbReference type="Proteomes" id="UP001203338"/>
    </source>
</evidence>
<proteinExistence type="predicted"/>
<sequence length="388" mass="43773">SQNYHWSKPLEEERSSILSYRNMIKFNQNKDAYQISEYPLYTDSHIIGEVNDNIGPYQFLNLGSYINEPGSVYESIMLRISWFINPKGTYNTTTNYSNYHGGWAVDEIAALASLRLGIRLKAGDEVRIFGGYSKDPLGMPRASHKKKPEIYFKERRPILPGVVKQVNVESLKEIQDLKTLTESQFTALVRAARQFQDAIWIAESEPELAWIMLVSSIETAANEWASHDTSPLEKIKESKPELSELIASKGGEELLKAIAEEISHTLGATSKFQKFCFEFMPDAPENRPIEHAQIKWSKKGFKKILSKIYNYRSIALHAGVPFPAPLCQSPDQYNPKDGLAEKGCLASAVHTLGASWSSEDLPISMNAFCYFVNGTLNNWWDSIVETGS</sequence>
<dbReference type="RefSeq" id="WP_249701932.1">
    <property type="nucleotide sequence ID" value="NZ_JAMFLX010000065.1"/>
</dbReference>
<gene>
    <name evidence="1" type="ORF">M3P05_20185</name>
</gene>
<feature type="non-terminal residue" evidence="1">
    <location>
        <position position="1"/>
    </location>
</feature>
<keyword evidence="2" id="KW-1185">Reference proteome</keyword>
<comment type="caution">
    <text evidence="1">The sequence shown here is derived from an EMBL/GenBank/DDBJ whole genome shotgun (WGS) entry which is preliminary data.</text>
</comment>
<protein>
    <recommendedName>
        <fullName evidence="3">Apea-like HEPN domain-containing protein</fullName>
    </recommendedName>
</protein>
<evidence type="ECO:0008006" key="3">
    <source>
        <dbReference type="Google" id="ProtNLM"/>
    </source>
</evidence>
<dbReference type="Proteomes" id="UP001203338">
    <property type="component" value="Unassembled WGS sequence"/>
</dbReference>